<dbReference type="GO" id="GO:0006508">
    <property type="term" value="P:proteolysis"/>
    <property type="evidence" value="ECO:0007669"/>
    <property type="project" value="UniProtKB-KW"/>
</dbReference>
<dbReference type="SUPFAM" id="SSF53187">
    <property type="entry name" value="Zn-dependent exopeptidases"/>
    <property type="match status" value="1"/>
</dbReference>
<dbReference type="Pfam" id="PF07687">
    <property type="entry name" value="M20_dimer"/>
    <property type="match status" value="1"/>
</dbReference>
<sequence>MVRLILAALAVLLVAVAGFVGYRTYSFTAPPPPAEAAIPDTSAYQIDASAAAMRLGEAIRFRTVSLVEATDDRAQFEQFHAWMQARYPAFHAAARREVIGELSLMYTWEGSDAGQPPILLLAHQDVVPVPEDTRTQWQVDPFGGVIQDDAIWGRGSIDDKGSLVALLEAAEYLAAQGKRPVRTIVFAFGHDEELGGDGGAVLMAQALADRGIRAWFVLDEGLAALERHPLTGGPAAMIGISERGSSTMRVRAVGQPGHSSMPPPETAVSLLAEAIDRIHSMPIEQRLEGGPALGMMRALAPELSFTNRMAVSNEWLFGPLLKQRMDGNPAARALLGTTVAPTMVSGGSRPNVLPAEATAMINFRIHPRDTTADLLREARQAVADLDGVTVEWADEPTDASPISSTTSTSYGLIAALSQQMMPDAPVAPGLVLAGTDSRHYTDVAENVYRYQPIMLNDQDLTRPHGLNERLSVENFERMIRFYIGLMEAGAMQ</sequence>
<dbReference type="AlphaFoldDB" id="A0A6I6MKB7"/>
<keyword evidence="5" id="KW-0862">Zinc</keyword>
<accession>A0A6I6MKB7</accession>
<dbReference type="PANTHER" id="PTHR45962">
    <property type="entry name" value="N-FATTY-ACYL-AMINO ACID SYNTHASE/HYDROLASE PM20D1"/>
    <property type="match status" value="1"/>
</dbReference>
<evidence type="ECO:0000256" key="3">
    <source>
        <dbReference type="ARBA" id="ARBA00022723"/>
    </source>
</evidence>
<dbReference type="Gene3D" id="3.40.630.10">
    <property type="entry name" value="Zn peptidases"/>
    <property type="match status" value="1"/>
</dbReference>
<dbReference type="GO" id="GO:0046872">
    <property type="term" value="F:metal ion binding"/>
    <property type="evidence" value="ECO:0007669"/>
    <property type="project" value="UniProtKB-KW"/>
</dbReference>
<dbReference type="GO" id="GO:0008233">
    <property type="term" value="F:peptidase activity"/>
    <property type="evidence" value="ECO:0007669"/>
    <property type="project" value="UniProtKB-KW"/>
</dbReference>
<proteinExistence type="inferred from homology"/>
<evidence type="ECO:0000256" key="4">
    <source>
        <dbReference type="ARBA" id="ARBA00022801"/>
    </source>
</evidence>
<dbReference type="EMBL" id="CP047045">
    <property type="protein sequence ID" value="QGZ94401.1"/>
    <property type="molecule type" value="Genomic_DNA"/>
</dbReference>
<dbReference type="InterPro" id="IPR001261">
    <property type="entry name" value="ArgE/DapE_CS"/>
</dbReference>
<reference evidence="8" key="1">
    <citation type="submission" date="2019-12" db="EMBL/GenBank/DDBJ databases">
        <title>Complete genome of Terracaulis silvestris 0127_4.</title>
        <authorList>
            <person name="Vieira S."/>
            <person name="Riedel T."/>
            <person name="Sproer C."/>
            <person name="Pascual J."/>
            <person name="Boedeker C."/>
            <person name="Overmann J."/>
        </authorList>
    </citation>
    <scope>NUCLEOTIDE SEQUENCE [LARGE SCALE GENOMIC DNA]</scope>
    <source>
        <strain evidence="8">0127_4</strain>
    </source>
</reference>
<name>A0A6I6MKB7_9CAUL</name>
<protein>
    <submittedName>
        <fullName evidence="7">Succinyl-diaminopimelate desuccinylase</fullName>
        <ecNumber evidence="7">3.5.1.18</ecNumber>
    </submittedName>
</protein>
<keyword evidence="2" id="KW-0645">Protease</keyword>
<dbReference type="Gene3D" id="1.10.150.900">
    <property type="match status" value="1"/>
</dbReference>
<dbReference type="RefSeq" id="WP_158765343.1">
    <property type="nucleotide sequence ID" value="NZ_CP047045.1"/>
</dbReference>
<evidence type="ECO:0000256" key="2">
    <source>
        <dbReference type="ARBA" id="ARBA00022670"/>
    </source>
</evidence>
<comment type="similarity">
    <text evidence="1">Belongs to the peptidase M20A family.</text>
</comment>
<gene>
    <name evidence="7" type="primary">dapE_1</name>
    <name evidence="7" type="ORF">DSM104635_01219</name>
</gene>
<evidence type="ECO:0000259" key="6">
    <source>
        <dbReference type="Pfam" id="PF07687"/>
    </source>
</evidence>
<dbReference type="InterPro" id="IPR047177">
    <property type="entry name" value="Pept_M20A"/>
</dbReference>
<dbReference type="InterPro" id="IPR011650">
    <property type="entry name" value="Peptidase_M20_dimer"/>
</dbReference>
<organism evidence="7 8">
    <name type="scientific">Terricaulis silvestris</name>
    <dbReference type="NCBI Taxonomy" id="2686094"/>
    <lineage>
        <taxon>Bacteria</taxon>
        <taxon>Pseudomonadati</taxon>
        <taxon>Pseudomonadota</taxon>
        <taxon>Alphaproteobacteria</taxon>
        <taxon>Caulobacterales</taxon>
        <taxon>Caulobacteraceae</taxon>
        <taxon>Terricaulis</taxon>
    </lineage>
</organism>
<dbReference type="InterPro" id="IPR036264">
    <property type="entry name" value="Bact_exopeptidase_dim_dom"/>
</dbReference>
<evidence type="ECO:0000256" key="5">
    <source>
        <dbReference type="ARBA" id="ARBA00022833"/>
    </source>
</evidence>
<keyword evidence="3" id="KW-0479">Metal-binding</keyword>
<evidence type="ECO:0000313" key="8">
    <source>
        <dbReference type="Proteomes" id="UP000431269"/>
    </source>
</evidence>
<dbReference type="GO" id="GO:0009014">
    <property type="term" value="F:succinyl-diaminopimelate desuccinylase activity"/>
    <property type="evidence" value="ECO:0007669"/>
    <property type="project" value="UniProtKB-EC"/>
</dbReference>
<dbReference type="EC" id="3.5.1.18" evidence="7"/>
<dbReference type="Pfam" id="PF01546">
    <property type="entry name" value="Peptidase_M20"/>
    <property type="match status" value="1"/>
</dbReference>
<keyword evidence="8" id="KW-1185">Reference proteome</keyword>
<dbReference type="InterPro" id="IPR002933">
    <property type="entry name" value="Peptidase_M20"/>
</dbReference>
<evidence type="ECO:0000313" key="7">
    <source>
        <dbReference type="EMBL" id="QGZ94401.1"/>
    </source>
</evidence>
<evidence type="ECO:0000256" key="1">
    <source>
        <dbReference type="ARBA" id="ARBA00006247"/>
    </source>
</evidence>
<feature type="domain" description="Peptidase M20 dimerisation" evidence="6">
    <location>
        <begin position="240"/>
        <end position="385"/>
    </location>
</feature>
<dbReference type="PANTHER" id="PTHR45962:SF1">
    <property type="entry name" value="N-FATTY-ACYL-AMINO ACID SYNTHASE_HYDROLASE PM20D1"/>
    <property type="match status" value="1"/>
</dbReference>
<dbReference type="KEGG" id="tsv:DSM104635_01219"/>
<dbReference type="Gene3D" id="3.30.70.360">
    <property type="match status" value="1"/>
</dbReference>
<dbReference type="Proteomes" id="UP000431269">
    <property type="component" value="Chromosome"/>
</dbReference>
<keyword evidence="4 7" id="KW-0378">Hydrolase</keyword>
<dbReference type="PROSITE" id="PS00759">
    <property type="entry name" value="ARGE_DAPE_CPG2_2"/>
    <property type="match status" value="1"/>
</dbReference>
<dbReference type="PROSITE" id="PS00758">
    <property type="entry name" value="ARGE_DAPE_CPG2_1"/>
    <property type="match status" value="1"/>
</dbReference>
<dbReference type="SUPFAM" id="SSF55031">
    <property type="entry name" value="Bacterial exopeptidase dimerisation domain"/>
    <property type="match status" value="1"/>
</dbReference>